<sequence>MSSINITTSSMQSTLQDALDDISSSRSSSGRRTRALAVLEQQLALACVPSSTDDTLDTFLALQDTFQCNVPSRVLSWMTYTIPQIESMLNKTPADKDRDTEVAVSCSQLFQALSIIQGVVLHHKSSKSYLGRCHSLEILVDLLLVSRHTPLISPSQAHLAGKVPQIVHLSSAVLDTLLCILVDSSPALRAFEEVNGVQAVVKILKRAGTPREVRMKCLEFLYFYLMDESPSQDQSHETRSTPSSPIATEPNTPVRAPSAPKIFPRPASGTSNISSASSSTSSSRSTTSSAFSSFTSSTTQSSVLSTRAPSPMKKSQSYSVSSDPHTPPSSPPPFPSGSKRTPAPLQARSMLMLKREVDYEPQSPKKAQVARLGVGEAIGASTPSATRFRDTRSNGSVKSGLRSRAESDGTLSPPEGSFAEDSSLQKEIGSSSSDRATSIGKHERVRTTDEKKEILGGMLGNVDALVEGVRKAGVWGLG</sequence>
<evidence type="ECO:0000313" key="1">
    <source>
        <dbReference type="EMBL" id="KAH7931178.1"/>
    </source>
</evidence>
<evidence type="ECO:0000313" key="2">
    <source>
        <dbReference type="Proteomes" id="UP000790709"/>
    </source>
</evidence>
<name>A0ACB8C1L9_9AGAM</name>
<reference evidence="1" key="1">
    <citation type="journal article" date="2021" name="New Phytol.">
        <title>Evolutionary innovations through gain and loss of genes in the ectomycorrhizal Boletales.</title>
        <authorList>
            <person name="Wu G."/>
            <person name="Miyauchi S."/>
            <person name="Morin E."/>
            <person name="Kuo A."/>
            <person name="Drula E."/>
            <person name="Varga T."/>
            <person name="Kohler A."/>
            <person name="Feng B."/>
            <person name="Cao Y."/>
            <person name="Lipzen A."/>
            <person name="Daum C."/>
            <person name="Hundley H."/>
            <person name="Pangilinan J."/>
            <person name="Johnson J."/>
            <person name="Barry K."/>
            <person name="LaButti K."/>
            <person name="Ng V."/>
            <person name="Ahrendt S."/>
            <person name="Min B."/>
            <person name="Choi I.G."/>
            <person name="Park H."/>
            <person name="Plett J.M."/>
            <person name="Magnuson J."/>
            <person name="Spatafora J.W."/>
            <person name="Nagy L.G."/>
            <person name="Henrissat B."/>
            <person name="Grigoriev I.V."/>
            <person name="Yang Z.L."/>
            <person name="Xu J."/>
            <person name="Martin F.M."/>
        </authorList>
    </citation>
    <scope>NUCLEOTIDE SEQUENCE</scope>
    <source>
        <strain evidence="1">KUC20120723A-06</strain>
    </source>
</reference>
<protein>
    <submittedName>
        <fullName evidence="1">CDC14-domain-containing protein</fullName>
    </submittedName>
</protein>
<dbReference type="Proteomes" id="UP000790709">
    <property type="component" value="Unassembled WGS sequence"/>
</dbReference>
<comment type="caution">
    <text evidence="1">The sequence shown here is derived from an EMBL/GenBank/DDBJ whole genome shotgun (WGS) entry which is preliminary data.</text>
</comment>
<accession>A0ACB8C1L9</accession>
<gene>
    <name evidence="1" type="ORF">BV22DRAFT_1052938</name>
</gene>
<keyword evidence="2" id="KW-1185">Reference proteome</keyword>
<proteinExistence type="predicted"/>
<dbReference type="EMBL" id="MU266327">
    <property type="protein sequence ID" value="KAH7931178.1"/>
    <property type="molecule type" value="Genomic_DNA"/>
</dbReference>
<organism evidence="1 2">
    <name type="scientific">Leucogyrophana mollusca</name>
    <dbReference type="NCBI Taxonomy" id="85980"/>
    <lineage>
        <taxon>Eukaryota</taxon>
        <taxon>Fungi</taxon>
        <taxon>Dikarya</taxon>
        <taxon>Basidiomycota</taxon>
        <taxon>Agaricomycotina</taxon>
        <taxon>Agaricomycetes</taxon>
        <taxon>Agaricomycetidae</taxon>
        <taxon>Boletales</taxon>
        <taxon>Boletales incertae sedis</taxon>
        <taxon>Leucogyrophana</taxon>
    </lineage>
</organism>